<keyword evidence="2" id="KW-0067">ATP-binding</keyword>
<evidence type="ECO:0000256" key="1">
    <source>
        <dbReference type="ARBA" id="ARBA00022741"/>
    </source>
</evidence>
<proteinExistence type="predicted"/>
<dbReference type="Gene3D" id="3.40.50.300">
    <property type="entry name" value="P-loop containing nucleotide triphosphate hydrolases"/>
    <property type="match status" value="1"/>
</dbReference>
<accession>A0AAQ1MBU4</accession>
<comment type="caution">
    <text evidence="5">The sequence shown here is derived from an EMBL/GenBank/DDBJ whole genome shotgun (WGS) entry which is preliminary data.</text>
</comment>
<reference evidence="5" key="2">
    <citation type="submission" date="2016-11" db="EMBL/GenBank/DDBJ databases">
        <authorList>
            <person name="Varghese N."/>
            <person name="Submissions S."/>
        </authorList>
    </citation>
    <scope>NUCLEOTIDE SEQUENCE</scope>
    <source>
        <strain evidence="5">DSM 4029</strain>
    </source>
</reference>
<evidence type="ECO:0000259" key="3">
    <source>
        <dbReference type="SMART" id="SM00382"/>
    </source>
</evidence>
<evidence type="ECO:0000313" key="6">
    <source>
        <dbReference type="Proteomes" id="UP000184089"/>
    </source>
</evidence>
<dbReference type="Proteomes" id="UP000474718">
    <property type="component" value="Unassembled WGS sequence"/>
</dbReference>
<dbReference type="InterPro" id="IPR045735">
    <property type="entry name" value="Spore_III_AA_AAA+_ATPase"/>
</dbReference>
<dbReference type="SMART" id="SM00382">
    <property type="entry name" value="AAA"/>
    <property type="match status" value="1"/>
</dbReference>
<name>A0AAQ1MBU4_9FIRM</name>
<gene>
    <name evidence="4" type="ORF">GT747_07045</name>
    <name evidence="5" type="ORF">SAMN05444424_0613</name>
</gene>
<dbReference type="InterPro" id="IPR003593">
    <property type="entry name" value="AAA+_ATPase"/>
</dbReference>
<dbReference type="SUPFAM" id="SSF52540">
    <property type="entry name" value="P-loop containing nucleoside triphosphate hydrolases"/>
    <property type="match status" value="1"/>
</dbReference>
<evidence type="ECO:0000256" key="2">
    <source>
        <dbReference type="ARBA" id="ARBA00022840"/>
    </source>
</evidence>
<reference evidence="6" key="1">
    <citation type="submission" date="2016-11" db="EMBL/GenBank/DDBJ databases">
        <authorList>
            <person name="Jaros S."/>
            <person name="Januszkiewicz K."/>
            <person name="Wedrychowicz H."/>
        </authorList>
    </citation>
    <scope>NUCLEOTIDE SEQUENCE [LARGE SCALE GENOMIC DNA]</scope>
    <source>
        <strain evidence="6">DSM 4029</strain>
    </source>
</reference>
<protein>
    <submittedName>
        <fullName evidence="5">Stage III sporulation protein AA</fullName>
    </submittedName>
</protein>
<keyword evidence="7" id="KW-1185">Reference proteome</keyword>
<dbReference type="EMBL" id="FQVY01000001">
    <property type="protein sequence ID" value="SHF76771.1"/>
    <property type="molecule type" value="Genomic_DNA"/>
</dbReference>
<dbReference type="InterPro" id="IPR027417">
    <property type="entry name" value="P-loop_NTPase"/>
</dbReference>
<dbReference type="EMBL" id="WWVX01000004">
    <property type="protein sequence ID" value="MZL69514.1"/>
    <property type="molecule type" value="Genomic_DNA"/>
</dbReference>
<feature type="domain" description="AAA+ ATPase" evidence="3">
    <location>
        <begin position="152"/>
        <end position="292"/>
    </location>
</feature>
<dbReference type="PANTHER" id="PTHR20953">
    <property type="entry name" value="KINASE-RELATED"/>
    <property type="match status" value="1"/>
</dbReference>
<dbReference type="AlphaFoldDB" id="A0AAQ1MBU4"/>
<sequence length="312" mass="33916">MSRETPFEQVTAVLPEPIRSGCLALPQPVWERCQEIRLTSGQPVSLYGEGRLRFLGEGALLDEPQGALCATAVQVRSCVQACCEYSLYSHQDQIAQGFLTIRGGHRVGLCGKRFYSPETGETVHEFEAVNLRIARGALPADPAVLRFYRLHGLGNTLIVGPPGSGKTTLLRGLIRAFSGGGWERYLKVGVVDERGELANCLGGQCQTDLGPGAFVQSYFSKAEGIFRCVRTMSPDLVACDEIGNEEDVAALRRCAVSGVWVIATAHGDTVEDLRRNPALAPLLKQGFFTHFLQVSPHDFSVRAHCERGATRG</sequence>
<evidence type="ECO:0000313" key="5">
    <source>
        <dbReference type="EMBL" id="SHF76771.1"/>
    </source>
</evidence>
<evidence type="ECO:0000313" key="4">
    <source>
        <dbReference type="EMBL" id="MZL69514.1"/>
    </source>
</evidence>
<evidence type="ECO:0000313" key="7">
    <source>
        <dbReference type="Proteomes" id="UP000474718"/>
    </source>
</evidence>
<organism evidence="5 6">
    <name type="scientific">Bittarella massiliensis</name>
    <name type="common">ex Durand et al. 2017</name>
    <dbReference type="NCBI Taxonomy" id="1720313"/>
    <lineage>
        <taxon>Bacteria</taxon>
        <taxon>Bacillati</taxon>
        <taxon>Bacillota</taxon>
        <taxon>Clostridia</taxon>
        <taxon>Eubacteriales</taxon>
        <taxon>Oscillospiraceae</taxon>
        <taxon>Bittarella (ex Durand et al. 2017)</taxon>
    </lineage>
</organism>
<dbReference type="RefSeq" id="WP_021659111.1">
    <property type="nucleotide sequence ID" value="NZ_FQVY01000001.1"/>
</dbReference>
<keyword evidence="1" id="KW-0547">Nucleotide-binding</keyword>
<dbReference type="GO" id="GO:0005524">
    <property type="term" value="F:ATP binding"/>
    <property type="evidence" value="ECO:0007669"/>
    <property type="project" value="UniProtKB-KW"/>
</dbReference>
<dbReference type="CDD" id="cd00009">
    <property type="entry name" value="AAA"/>
    <property type="match status" value="1"/>
</dbReference>
<dbReference type="PANTHER" id="PTHR20953:SF3">
    <property type="entry name" value="P-LOOP CONTAINING NUCLEOSIDE TRIPHOSPHATE HYDROLASES SUPERFAMILY PROTEIN"/>
    <property type="match status" value="1"/>
</dbReference>
<dbReference type="Pfam" id="PF19568">
    <property type="entry name" value="Spore_III_AA"/>
    <property type="match status" value="1"/>
</dbReference>
<reference evidence="4 7" key="3">
    <citation type="journal article" date="2019" name="Nat. Med.">
        <title>A library of human gut bacterial isolates paired with longitudinal multiomics data enables mechanistic microbiome research.</title>
        <authorList>
            <person name="Poyet M."/>
            <person name="Groussin M."/>
            <person name="Gibbons S.M."/>
            <person name="Avila-Pacheco J."/>
            <person name="Jiang X."/>
            <person name="Kearney S.M."/>
            <person name="Perrotta A.R."/>
            <person name="Berdy B."/>
            <person name="Zhao S."/>
            <person name="Lieberman T.D."/>
            <person name="Swanson P.K."/>
            <person name="Smith M."/>
            <person name="Roesemann S."/>
            <person name="Alexander J.E."/>
            <person name="Rich S.A."/>
            <person name="Livny J."/>
            <person name="Vlamakis H."/>
            <person name="Clish C."/>
            <person name="Bullock K."/>
            <person name="Deik A."/>
            <person name="Scott J."/>
            <person name="Pierce K.A."/>
            <person name="Xavier R.J."/>
            <person name="Alm E.J."/>
        </authorList>
    </citation>
    <scope>NUCLEOTIDE SEQUENCE [LARGE SCALE GENOMIC DNA]</scope>
    <source>
        <strain evidence="4 7">BIOML-A2</strain>
    </source>
</reference>
<dbReference type="Proteomes" id="UP000184089">
    <property type="component" value="Unassembled WGS sequence"/>
</dbReference>